<reference evidence="7 8" key="1">
    <citation type="submission" date="2020-05" db="EMBL/GenBank/DDBJ databases">
        <title>Identification and distribution of gene clusters putatively required for synthesis of sphingolipid metabolism inhibitors in phylogenetically diverse species of the filamentous fungus Fusarium.</title>
        <authorList>
            <person name="Kim H.-S."/>
            <person name="Busman M."/>
            <person name="Brown D.W."/>
            <person name="Divon H."/>
            <person name="Uhlig S."/>
            <person name="Proctor R.H."/>
        </authorList>
    </citation>
    <scope>NUCLEOTIDE SEQUENCE [LARGE SCALE GENOMIC DNA]</scope>
    <source>
        <strain evidence="7 8">NRRL 26131</strain>
    </source>
</reference>
<dbReference type="GO" id="GO:0016787">
    <property type="term" value="F:hydrolase activity"/>
    <property type="evidence" value="ECO:0007669"/>
    <property type="project" value="UniProtKB-KW"/>
</dbReference>
<feature type="compositionally biased region" description="Polar residues" evidence="4">
    <location>
        <begin position="1"/>
        <end position="15"/>
    </location>
</feature>
<dbReference type="SMART" id="SM00487">
    <property type="entry name" value="DEXDc"/>
    <property type="match status" value="1"/>
</dbReference>
<dbReference type="AlphaFoldDB" id="A0A8H6D026"/>
<comment type="caution">
    <text evidence="7">The sequence shown here is derived from an EMBL/GenBank/DDBJ whole genome shotgun (WGS) entry which is preliminary data.</text>
</comment>
<keyword evidence="3" id="KW-0067">ATP-binding</keyword>
<name>A0A8H6D026_9HYPO</name>
<dbReference type="Gene3D" id="3.40.50.300">
    <property type="entry name" value="P-loop containing nucleotide triphosphate hydrolases"/>
    <property type="match status" value="1"/>
</dbReference>
<dbReference type="PROSITE" id="PS51194">
    <property type="entry name" value="HELICASE_CTER"/>
    <property type="match status" value="1"/>
</dbReference>
<dbReference type="GO" id="GO:0005634">
    <property type="term" value="C:nucleus"/>
    <property type="evidence" value="ECO:0007669"/>
    <property type="project" value="TreeGrafter"/>
</dbReference>
<dbReference type="InterPro" id="IPR038718">
    <property type="entry name" value="SNF2-like_sf"/>
</dbReference>
<dbReference type="EMBL" id="JAAQPF010000663">
    <property type="protein sequence ID" value="KAF5698370.1"/>
    <property type="molecule type" value="Genomic_DNA"/>
</dbReference>
<gene>
    <name evidence="7" type="ORF">FGLOB1_12116</name>
</gene>
<evidence type="ECO:0000313" key="7">
    <source>
        <dbReference type="EMBL" id="KAF5698370.1"/>
    </source>
</evidence>
<dbReference type="Pfam" id="PF00176">
    <property type="entry name" value="SNF2-rel_dom"/>
    <property type="match status" value="1"/>
</dbReference>
<evidence type="ECO:0000313" key="8">
    <source>
        <dbReference type="Proteomes" id="UP000532311"/>
    </source>
</evidence>
<dbReference type="GO" id="GO:0006281">
    <property type="term" value="P:DNA repair"/>
    <property type="evidence" value="ECO:0007669"/>
    <property type="project" value="TreeGrafter"/>
</dbReference>
<organism evidence="7 8">
    <name type="scientific">Fusarium globosum</name>
    <dbReference type="NCBI Taxonomy" id="78864"/>
    <lineage>
        <taxon>Eukaryota</taxon>
        <taxon>Fungi</taxon>
        <taxon>Dikarya</taxon>
        <taxon>Ascomycota</taxon>
        <taxon>Pezizomycotina</taxon>
        <taxon>Sordariomycetes</taxon>
        <taxon>Hypocreomycetidae</taxon>
        <taxon>Hypocreales</taxon>
        <taxon>Nectriaceae</taxon>
        <taxon>Fusarium</taxon>
        <taxon>Fusarium fujikuroi species complex</taxon>
    </lineage>
</organism>
<dbReference type="GO" id="GO:0005524">
    <property type="term" value="F:ATP binding"/>
    <property type="evidence" value="ECO:0007669"/>
    <property type="project" value="UniProtKB-KW"/>
</dbReference>
<evidence type="ECO:0000259" key="6">
    <source>
        <dbReference type="PROSITE" id="PS51194"/>
    </source>
</evidence>
<feature type="domain" description="Helicase ATP-binding" evidence="5">
    <location>
        <begin position="366"/>
        <end position="539"/>
    </location>
</feature>
<dbReference type="CDD" id="cd18793">
    <property type="entry name" value="SF2_C_SNF"/>
    <property type="match status" value="1"/>
</dbReference>
<dbReference type="GO" id="GO:0008094">
    <property type="term" value="F:ATP-dependent activity, acting on DNA"/>
    <property type="evidence" value="ECO:0007669"/>
    <property type="project" value="TreeGrafter"/>
</dbReference>
<keyword evidence="8" id="KW-1185">Reference proteome</keyword>
<dbReference type="PANTHER" id="PTHR45626">
    <property type="entry name" value="TRANSCRIPTION TERMINATION FACTOR 2-RELATED"/>
    <property type="match status" value="1"/>
</dbReference>
<dbReference type="SUPFAM" id="SSF52540">
    <property type="entry name" value="P-loop containing nucleoside triphosphate hydrolases"/>
    <property type="match status" value="2"/>
</dbReference>
<dbReference type="InterPro" id="IPR000330">
    <property type="entry name" value="SNF2_N"/>
</dbReference>
<dbReference type="PROSITE" id="PS51192">
    <property type="entry name" value="HELICASE_ATP_BIND_1"/>
    <property type="match status" value="1"/>
</dbReference>
<evidence type="ECO:0000256" key="3">
    <source>
        <dbReference type="ARBA" id="ARBA00022840"/>
    </source>
</evidence>
<dbReference type="CDD" id="cd18008">
    <property type="entry name" value="DEXDc_SHPRH-like"/>
    <property type="match status" value="1"/>
</dbReference>
<dbReference type="Pfam" id="PF00271">
    <property type="entry name" value="Helicase_C"/>
    <property type="match status" value="1"/>
</dbReference>
<dbReference type="PANTHER" id="PTHR45626:SF52">
    <property type="entry name" value="SINGLE-STRANDED DNA-DEPENDENT ATPASE (EUROFUNG)"/>
    <property type="match status" value="1"/>
</dbReference>
<evidence type="ECO:0000259" key="5">
    <source>
        <dbReference type="PROSITE" id="PS51192"/>
    </source>
</evidence>
<keyword evidence="1" id="KW-0547">Nucleotide-binding</keyword>
<dbReference type="InterPro" id="IPR001650">
    <property type="entry name" value="Helicase_C-like"/>
</dbReference>
<evidence type="ECO:0000256" key="2">
    <source>
        <dbReference type="ARBA" id="ARBA00022801"/>
    </source>
</evidence>
<feature type="region of interest" description="Disordered" evidence="4">
    <location>
        <begin position="1"/>
        <end position="82"/>
    </location>
</feature>
<dbReference type="InterPro" id="IPR014001">
    <property type="entry name" value="Helicase_ATP-bd"/>
</dbReference>
<dbReference type="InterPro" id="IPR049730">
    <property type="entry name" value="SNF2/RAD54-like_C"/>
</dbReference>
<evidence type="ECO:0000256" key="1">
    <source>
        <dbReference type="ARBA" id="ARBA00022741"/>
    </source>
</evidence>
<dbReference type="SMART" id="SM00490">
    <property type="entry name" value="HELICc"/>
    <property type="match status" value="1"/>
</dbReference>
<keyword evidence="2" id="KW-0378">Hydrolase</keyword>
<sequence length="937" mass="105288">MSLPNSKRPSITSNDSRVKKRAKHASDDEGIAAQESSTVQPLKPGHVKANPILFDDTSSPLPEISEDHGQPPNSQHPKSEYQAEIAPSRVAAASVARASTPPEAYDICFGMLMVKATCTQNNELPQECTPVEIDFEGKLLRVRRENSNQQIALVVSNALSRLVNEFSVTLTANICGKKPPIVYTSNKKGQTVSEMDIVKFCSLRVIVYGFLLQKDNISAILAQEELFLQHPGKTEFDRNVKYLNPHYLLPPGQSMLEVERLTTYACCPRWSSQSRELQTSMSEHQQSQILQIFNTASQPNCDLKTIETSPRLVTKLKSHQVEALVMMIEKEAGIYDNAKFPAVWVPHKSPKGDIRYQNIVTETFKMSRPPPISGGILADEMGLGKTLSMLSFICHSLDAKEKCLDNVRDQPKTTLIVTPKSTIYSWEKQIKTHICADKIRWFTYHGFKRHQAWTDIERQDIVLTTYETLRSDKAKESPLFEHDWARVVLDEAHKIRNSSSQIFTVVSKLQTQSRWCLTGTPIQNYLEDFGALLAFIKVPPFETKEQFDQYITNPIKKSRAKGFSVLRKVVAATCLRRTKATYGHMLNLPKKTERVEVVDMDHNDRRLYEFFKRFSYLTAGLDKTSKKKPATNILVLISMLRLICDHGEALLPETALKSWKERDSSVLSWEMLESNIKRCICCKVEIEESETATQLTKDLPCGHTICCRCTSKSQSSASLVPCLKCGSSAESLAPPISGTSLPLSGAMTKDASKPLPPPSAKVQALIRNITRADKTPDSGVKQTKSVVFSFWTKMLDLVGHALSSQGFRFQRIDGQSSMSQRKIALEAFGSDPECNVMLASIGAAGEGIDLTSASAVHIVEPHWNPMAEAQAVDRVHRIGQQRDVEVIRYIANDSIEQYVQWLQRDKQRLIAESLSISEEKLQDVNEIRWKKLIEFLE</sequence>
<evidence type="ECO:0000256" key="4">
    <source>
        <dbReference type="SAM" id="MobiDB-lite"/>
    </source>
</evidence>
<dbReference type="Proteomes" id="UP000532311">
    <property type="component" value="Unassembled WGS sequence"/>
</dbReference>
<protein>
    <submittedName>
        <fullName evidence="7">Uncharacterized protein</fullName>
    </submittedName>
</protein>
<accession>A0A8H6D026</accession>
<proteinExistence type="predicted"/>
<dbReference type="InterPro" id="IPR027417">
    <property type="entry name" value="P-loop_NTPase"/>
</dbReference>
<dbReference type="Gene3D" id="3.40.50.10810">
    <property type="entry name" value="Tandem AAA-ATPase domain"/>
    <property type="match status" value="1"/>
</dbReference>
<feature type="domain" description="Helicase C-terminal" evidence="6">
    <location>
        <begin position="761"/>
        <end position="922"/>
    </location>
</feature>
<dbReference type="InterPro" id="IPR050628">
    <property type="entry name" value="SNF2_RAD54_helicase_TF"/>
</dbReference>